<gene>
    <name evidence="1" type="ORF">BEN48_01955</name>
</gene>
<evidence type="ECO:0000313" key="1">
    <source>
        <dbReference type="EMBL" id="OGX85620.1"/>
    </source>
</evidence>
<dbReference type="Proteomes" id="UP000177791">
    <property type="component" value="Unassembled WGS sequence"/>
</dbReference>
<dbReference type="RefSeq" id="WP_070734182.1">
    <property type="nucleotide sequence ID" value="NZ_MDZC01000057.1"/>
</dbReference>
<dbReference type="AlphaFoldDB" id="A0A1G1T424"/>
<reference evidence="1 2" key="1">
    <citation type="submission" date="2016-08" db="EMBL/GenBank/DDBJ databases">
        <title>Hymenobacter coccineus sp. nov., Hymenobacter lapidarius sp. nov. and Hymenobacter glacialis sp. nov., isolated from Antarctic soil.</title>
        <authorList>
            <person name="Sedlacek I."/>
            <person name="Kralova S."/>
            <person name="Kyrova K."/>
            <person name="Maslanova I."/>
            <person name="Stankova E."/>
            <person name="Vrbovska V."/>
            <person name="Nemec M."/>
            <person name="Bartak M."/>
            <person name="Svec P."/>
            <person name="Busse H.-J."/>
            <person name="Pantucek R."/>
        </authorList>
    </citation>
    <scope>NUCLEOTIDE SEQUENCE [LARGE SCALE GENOMIC DNA]</scope>
    <source>
        <strain evidence="1 2">CCM 8648</strain>
    </source>
</reference>
<dbReference type="STRING" id="1908236.BEN48_01955"/>
<accession>A0A1G1T424</accession>
<organism evidence="1 2">
    <name type="scientific">Hymenobacter glacialis</name>
    <dbReference type="NCBI Taxonomy" id="1908236"/>
    <lineage>
        <taxon>Bacteria</taxon>
        <taxon>Pseudomonadati</taxon>
        <taxon>Bacteroidota</taxon>
        <taxon>Cytophagia</taxon>
        <taxon>Cytophagales</taxon>
        <taxon>Hymenobacteraceae</taxon>
        <taxon>Hymenobacter</taxon>
    </lineage>
</organism>
<evidence type="ECO:0008006" key="3">
    <source>
        <dbReference type="Google" id="ProtNLM"/>
    </source>
</evidence>
<comment type="caution">
    <text evidence="1">The sequence shown here is derived from an EMBL/GenBank/DDBJ whole genome shotgun (WGS) entry which is preliminary data.</text>
</comment>
<proteinExistence type="predicted"/>
<protein>
    <recommendedName>
        <fullName evidence="3">STAS/SEC14 domain-containing protein</fullName>
    </recommendedName>
</protein>
<sequence>MSSELPAPLLDFSHRADLDIMVGRWGYQPDPRELPAVYQHMTDVAFEKQSRFWLQDIRRRTLNDPATTQWLLSKYFPETAQRLGGRLFVAYLVGPALHESIINQPDYISAQAYDDKPYAISFFGDEGAAIRWLQIQQTDKVRY</sequence>
<name>A0A1G1T424_9BACT</name>
<evidence type="ECO:0000313" key="2">
    <source>
        <dbReference type="Proteomes" id="UP000177791"/>
    </source>
</evidence>
<dbReference type="EMBL" id="MDZC01000057">
    <property type="protein sequence ID" value="OGX85620.1"/>
    <property type="molecule type" value="Genomic_DNA"/>
</dbReference>
<dbReference type="OrthoDB" id="884362at2"/>
<keyword evidence="2" id="KW-1185">Reference proteome</keyword>